<gene>
    <name evidence="1" type="ORF">DW099_07560</name>
</gene>
<evidence type="ECO:0008006" key="3">
    <source>
        <dbReference type="Google" id="ProtNLM"/>
    </source>
</evidence>
<dbReference type="EMBL" id="QRMS01000002">
    <property type="protein sequence ID" value="RHJ88260.1"/>
    <property type="molecule type" value="Genomic_DNA"/>
</dbReference>
<evidence type="ECO:0000313" key="2">
    <source>
        <dbReference type="Proteomes" id="UP000284841"/>
    </source>
</evidence>
<evidence type="ECO:0000313" key="1">
    <source>
        <dbReference type="EMBL" id="RHJ88260.1"/>
    </source>
</evidence>
<dbReference type="SUPFAM" id="SSF110849">
    <property type="entry name" value="ParB/Sulfiredoxin"/>
    <property type="match status" value="1"/>
</dbReference>
<dbReference type="RefSeq" id="WP_118334873.1">
    <property type="nucleotide sequence ID" value="NZ_AP025567.1"/>
</dbReference>
<reference evidence="1 2" key="1">
    <citation type="submission" date="2018-08" db="EMBL/GenBank/DDBJ databases">
        <title>A genome reference for cultivated species of the human gut microbiota.</title>
        <authorList>
            <person name="Zou Y."/>
            <person name="Xue W."/>
            <person name="Luo G."/>
        </authorList>
    </citation>
    <scope>NUCLEOTIDE SEQUENCE [LARGE SCALE GENOMIC DNA]</scope>
    <source>
        <strain evidence="1 2">AM07-24</strain>
    </source>
</reference>
<sequence>MVHGNRRVCAAKMAGLKVAPCLVINMDKDQYDKLYKLIETSHNSKDSWIKDKWCELFESWH</sequence>
<name>A0A415E3R2_9FIRM</name>
<dbReference type="AlphaFoldDB" id="A0A415E3R2"/>
<organism evidence="1 2">
    <name type="scientific">Emergencia timonensis</name>
    <dbReference type="NCBI Taxonomy" id="1776384"/>
    <lineage>
        <taxon>Bacteria</taxon>
        <taxon>Bacillati</taxon>
        <taxon>Bacillota</taxon>
        <taxon>Clostridia</taxon>
        <taxon>Peptostreptococcales</taxon>
        <taxon>Anaerovoracaceae</taxon>
        <taxon>Emergencia</taxon>
    </lineage>
</organism>
<protein>
    <recommendedName>
        <fullName evidence="3">ParB/Sulfiredoxin domain-containing protein</fullName>
    </recommendedName>
</protein>
<dbReference type="Gene3D" id="3.90.1530.10">
    <property type="entry name" value="Conserved hypothetical protein from pyrococcus furiosus pfu- 392566-001, ParB domain"/>
    <property type="match status" value="1"/>
</dbReference>
<proteinExistence type="predicted"/>
<dbReference type="InterPro" id="IPR036086">
    <property type="entry name" value="ParB/Sulfiredoxin_sf"/>
</dbReference>
<dbReference type="Proteomes" id="UP000284841">
    <property type="component" value="Unassembled WGS sequence"/>
</dbReference>
<accession>A0A415E3R2</accession>
<keyword evidence="2" id="KW-1185">Reference proteome</keyword>
<comment type="caution">
    <text evidence="1">The sequence shown here is derived from an EMBL/GenBank/DDBJ whole genome shotgun (WGS) entry which is preliminary data.</text>
</comment>